<organism evidence="3 5">
    <name type="scientific">Shewanella fidelis</name>
    <dbReference type="NCBI Taxonomy" id="173509"/>
    <lineage>
        <taxon>Bacteria</taxon>
        <taxon>Pseudomonadati</taxon>
        <taxon>Pseudomonadota</taxon>
        <taxon>Gammaproteobacteria</taxon>
        <taxon>Alteromonadales</taxon>
        <taxon>Shewanellaceae</taxon>
        <taxon>Shewanella</taxon>
    </lineage>
</organism>
<feature type="chain" id="PRO_5043846780" evidence="1">
    <location>
        <begin position="22"/>
        <end position="225"/>
    </location>
</feature>
<dbReference type="PANTHER" id="PTHR37549">
    <property type="entry name" value="LIPOPROTEIN LPRI"/>
    <property type="match status" value="1"/>
</dbReference>
<reference evidence="4 6" key="1">
    <citation type="journal article" date="2022" name="bioRxiv">
        <title>Prophages regulate Shewanella fidelis 3313 motility and biofilm formation: implications for gut colonization dynamics in Ciona robusta.</title>
        <authorList>
            <person name="Natarajan O."/>
            <person name="Gibboney S.L."/>
            <person name="Young M.N."/>
            <person name="Lim S.J."/>
            <person name="Pluta N."/>
            <person name="Atkinson C.G."/>
            <person name="Leigh B.A."/>
            <person name="Liberti A."/>
            <person name="Kees E.D."/>
            <person name="Breitbart M."/>
            <person name="Gralnick J.A."/>
            <person name="Dishaw L.J."/>
        </authorList>
    </citation>
    <scope>NUCLEOTIDE SEQUENCE [LARGE SCALE GENOMIC DNA]</scope>
    <source>
        <strain evidence="4 6">JG4066</strain>
    </source>
</reference>
<keyword evidence="6" id="KW-1185">Reference proteome</keyword>
<feature type="domain" description="Lysozyme inhibitor LprI-like N-terminal" evidence="2">
    <location>
        <begin position="26"/>
        <end position="87"/>
    </location>
</feature>
<dbReference type="PANTHER" id="PTHR37549:SF1">
    <property type="entry name" value="LIPOPROTEIN LPRI"/>
    <property type="match status" value="1"/>
</dbReference>
<dbReference type="Gene3D" id="1.20.1270.180">
    <property type="match status" value="1"/>
</dbReference>
<dbReference type="Proteomes" id="UP001259340">
    <property type="component" value="Unassembled WGS sequence"/>
</dbReference>
<reference evidence="3" key="2">
    <citation type="submission" date="2022-11" db="EMBL/GenBank/DDBJ databases">
        <title>Prophages regulate Shewanella fidelis motility and biofilm formation: implications for gut colonization dynamics in Ciona robusta.</title>
        <authorList>
            <person name="Natarajan O."/>
            <person name="Gibboney S.L."/>
            <person name="Young M.N."/>
            <person name="Lim S.J."/>
            <person name="Pluta N."/>
            <person name="Atkinson C.G.F."/>
            <person name="Leigh B.A."/>
            <person name="Liberti A."/>
            <person name="Kees E."/>
            <person name="Breitbart M."/>
            <person name="Gralnick J."/>
            <person name="Dishaw L.J."/>
        </authorList>
    </citation>
    <scope>NUCLEOTIDE SEQUENCE</scope>
    <source>
        <strain evidence="3">3313</strain>
    </source>
</reference>
<dbReference type="InterPro" id="IPR009739">
    <property type="entry name" value="LprI-like_N"/>
</dbReference>
<evidence type="ECO:0000259" key="2">
    <source>
        <dbReference type="Pfam" id="PF07007"/>
    </source>
</evidence>
<name>A0AAW8NQ31_9GAMM</name>
<evidence type="ECO:0000313" key="3">
    <source>
        <dbReference type="EMBL" id="MDR8525314.1"/>
    </source>
</evidence>
<evidence type="ECO:0000313" key="4">
    <source>
        <dbReference type="EMBL" id="MDW4825977.1"/>
    </source>
</evidence>
<dbReference type="Proteomes" id="UP001271263">
    <property type="component" value="Unassembled WGS sequence"/>
</dbReference>
<feature type="signal peptide" evidence="1">
    <location>
        <begin position="1"/>
        <end position="21"/>
    </location>
</feature>
<dbReference type="EMBL" id="JAPMLD010000010">
    <property type="protein sequence ID" value="MDW4825977.1"/>
    <property type="molecule type" value="Genomic_DNA"/>
</dbReference>
<dbReference type="Pfam" id="PF07007">
    <property type="entry name" value="LprI"/>
    <property type="match status" value="1"/>
</dbReference>
<dbReference type="EMBL" id="JAPMLE010000001">
    <property type="protein sequence ID" value="MDR8525314.1"/>
    <property type="molecule type" value="Genomic_DNA"/>
</dbReference>
<protein>
    <submittedName>
        <fullName evidence="3">Lysozyme inhibitor LprI family protein</fullName>
    </submittedName>
</protein>
<gene>
    <name evidence="3" type="ORF">OS133_16985</name>
    <name evidence="4" type="ORF">OS134_18055</name>
</gene>
<dbReference type="RefSeq" id="WP_310655529.1">
    <property type="nucleotide sequence ID" value="NZ_JAPMLA010000012.1"/>
</dbReference>
<proteinExistence type="predicted"/>
<comment type="caution">
    <text evidence="3">The sequence shown here is derived from an EMBL/GenBank/DDBJ whole genome shotgun (WGS) entry which is preliminary data.</text>
</comment>
<evidence type="ECO:0000313" key="5">
    <source>
        <dbReference type="Proteomes" id="UP001259340"/>
    </source>
</evidence>
<evidence type="ECO:0000313" key="6">
    <source>
        <dbReference type="Proteomes" id="UP001271263"/>
    </source>
</evidence>
<dbReference type="GO" id="GO:0005576">
    <property type="term" value="C:extracellular region"/>
    <property type="evidence" value="ECO:0007669"/>
    <property type="project" value="TreeGrafter"/>
</dbReference>
<sequence length="225" mass="25731">MNLKLITLLACLLGYSSIGYAASFDCTKAKAKIEKQICADDKLSQLDTELMAAYKLYRAQLADEGKLQLKHAQRAWLKQRNKDCSDDTPACVDIYQQRITQLLAQVSEGKQISAKDFYQRFNMRTIYSSYGQRLKYYCESYPQDFFTTPEFISATKLEMVEGDNIWTVSIAPDNRVTLGNQITSGTYHSVASHRLYFDKNNNDWRTLQTFIAVPEDCVAYGTQDI</sequence>
<dbReference type="InterPro" id="IPR052755">
    <property type="entry name" value="Lysozyme_Inhibitor_LprI"/>
</dbReference>
<keyword evidence="1" id="KW-0732">Signal</keyword>
<dbReference type="AlphaFoldDB" id="A0AAW8NQ31"/>
<evidence type="ECO:0000256" key="1">
    <source>
        <dbReference type="SAM" id="SignalP"/>
    </source>
</evidence>
<accession>A0AAW8NQ31</accession>